<name>A0A7W9JFZ3_9ACTN</name>
<gene>
    <name evidence="1" type="ORF">HDA39_007984</name>
</gene>
<proteinExistence type="predicted"/>
<comment type="caution">
    <text evidence="1">The sequence shown here is derived from an EMBL/GenBank/DDBJ whole genome shotgun (WGS) entry which is preliminary data.</text>
</comment>
<protein>
    <submittedName>
        <fullName evidence="1">Uncharacterized protein</fullName>
    </submittedName>
</protein>
<dbReference type="EMBL" id="JACHMY010000001">
    <property type="protein sequence ID" value="MBB5841250.1"/>
    <property type="molecule type" value="Genomic_DNA"/>
</dbReference>
<keyword evidence="2" id="KW-1185">Reference proteome</keyword>
<dbReference type="Proteomes" id="UP000549971">
    <property type="component" value="Unassembled WGS sequence"/>
</dbReference>
<accession>A0A7W9JFZ3</accession>
<sequence length="60" mass="6410">MVFGGLPASGFCSPPVKKPGDFGCLMSRFAVADPDTPALLRGLGSLLLPHTQVRDRELNR</sequence>
<evidence type="ECO:0000313" key="1">
    <source>
        <dbReference type="EMBL" id="MBB5841250.1"/>
    </source>
</evidence>
<reference evidence="1 2" key="1">
    <citation type="submission" date="2020-08" db="EMBL/GenBank/DDBJ databases">
        <title>Sequencing the genomes of 1000 actinobacteria strains.</title>
        <authorList>
            <person name="Klenk H.-P."/>
        </authorList>
    </citation>
    <scope>NUCLEOTIDE SEQUENCE [LARGE SCALE GENOMIC DNA]</scope>
    <source>
        <strain evidence="1 2">DSM 28967</strain>
    </source>
</reference>
<organism evidence="1 2">
    <name type="scientific">Kribbella italica</name>
    <dbReference type="NCBI Taxonomy" id="1540520"/>
    <lineage>
        <taxon>Bacteria</taxon>
        <taxon>Bacillati</taxon>
        <taxon>Actinomycetota</taxon>
        <taxon>Actinomycetes</taxon>
        <taxon>Propionibacteriales</taxon>
        <taxon>Kribbellaceae</taxon>
        <taxon>Kribbella</taxon>
    </lineage>
</organism>
<dbReference type="AlphaFoldDB" id="A0A7W9JFZ3"/>
<evidence type="ECO:0000313" key="2">
    <source>
        <dbReference type="Proteomes" id="UP000549971"/>
    </source>
</evidence>